<feature type="compositionally biased region" description="Low complexity" evidence="1">
    <location>
        <begin position="1"/>
        <end position="11"/>
    </location>
</feature>
<feature type="compositionally biased region" description="Acidic residues" evidence="1">
    <location>
        <begin position="12"/>
        <end position="21"/>
    </location>
</feature>
<feature type="compositionally biased region" description="Basic and acidic residues" evidence="1">
    <location>
        <begin position="49"/>
        <end position="84"/>
    </location>
</feature>
<accession>A0A6P2CD59</accession>
<feature type="compositionally biased region" description="Acidic residues" evidence="1">
    <location>
        <begin position="29"/>
        <end position="48"/>
    </location>
</feature>
<evidence type="ECO:0008006" key="4">
    <source>
        <dbReference type="Google" id="ProtNLM"/>
    </source>
</evidence>
<dbReference type="EMBL" id="QRCM01000001">
    <property type="protein sequence ID" value="TXG90687.1"/>
    <property type="molecule type" value="Genomic_DNA"/>
</dbReference>
<dbReference type="RefSeq" id="WP_010836674.1">
    <property type="nucleotide sequence ID" value="NZ_QRCM01000001.1"/>
</dbReference>
<evidence type="ECO:0000256" key="1">
    <source>
        <dbReference type="SAM" id="MobiDB-lite"/>
    </source>
</evidence>
<dbReference type="AlphaFoldDB" id="A0A6P2CD59"/>
<dbReference type="Proteomes" id="UP000471120">
    <property type="component" value="Unassembled WGS sequence"/>
</dbReference>
<protein>
    <recommendedName>
        <fullName evidence="4">Scaffolding protein</fullName>
    </recommendedName>
</protein>
<reference evidence="2 3" key="1">
    <citation type="submission" date="2018-07" db="EMBL/GenBank/DDBJ databases">
        <title>Genome sequence of Rhodococcus rhodnii ATCC 35071 from Rhodnius prolixus.</title>
        <authorList>
            <person name="Patel V."/>
            <person name="Vogel K.J."/>
        </authorList>
    </citation>
    <scope>NUCLEOTIDE SEQUENCE [LARGE SCALE GENOMIC DNA]</scope>
    <source>
        <strain evidence="2 3">ATCC 35071</strain>
    </source>
</reference>
<sequence>MTDAANTSDSTDTGDDIFGEQDDAHDTDVDSDADTDSELAPDDDGADELGDKGKRALESMKSKWKSERTRRQQLEARVADLESKDGDDDDASRQRAADAAALAKANSRIVRAEIRAAAAGKLSDPADALSFIDLDQFEVGEDGDVDQDEIAEAITDLVRRKPYLAAQSGTGRPKPDRSQGARGKSTATTADRFASAIDNLL</sequence>
<proteinExistence type="predicted"/>
<comment type="caution">
    <text evidence="2">The sequence shown here is derived from an EMBL/GenBank/DDBJ whole genome shotgun (WGS) entry which is preliminary data.</text>
</comment>
<feature type="region of interest" description="Disordered" evidence="1">
    <location>
        <begin position="162"/>
        <end position="189"/>
    </location>
</feature>
<evidence type="ECO:0000313" key="2">
    <source>
        <dbReference type="EMBL" id="TXG90687.1"/>
    </source>
</evidence>
<evidence type="ECO:0000313" key="3">
    <source>
        <dbReference type="Proteomes" id="UP000471120"/>
    </source>
</evidence>
<organism evidence="2 3">
    <name type="scientific">Rhodococcus rhodnii</name>
    <dbReference type="NCBI Taxonomy" id="38312"/>
    <lineage>
        <taxon>Bacteria</taxon>
        <taxon>Bacillati</taxon>
        <taxon>Actinomycetota</taxon>
        <taxon>Actinomycetes</taxon>
        <taxon>Mycobacteriales</taxon>
        <taxon>Nocardiaceae</taxon>
        <taxon>Rhodococcus</taxon>
    </lineage>
</organism>
<feature type="region of interest" description="Disordered" evidence="1">
    <location>
        <begin position="1"/>
        <end position="104"/>
    </location>
</feature>
<name>A0A6P2CD59_9NOCA</name>
<gene>
    <name evidence="2" type="ORF">DW322_11250</name>
</gene>